<proteinExistence type="predicted"/>
<name>A0ABT5SPC3_9PSEU</name>
<reference evidence="1 2" key="1">
    <citation type="submission" date="2023-02" db="EMBL/GenBank/DDBJ databases">
        <title>Genome sequencing required for Actinomycetospora new species description.</title>
        <authorList>
            <person name="Saimee Y."/>
            <person name="Duangmal K."/>
        </authorList>
    </citation>
    <scope>NUCLEOTIDE SEQUENCE [LARGE SCALE GENOMIC DNA]</scope>
    <source>
        <strain evidence="1 2">DW7H6</strain>
    </source>
</reference>
<organism evidence="1 2">
    <name type="scientific">Actinomycetospora lemnae</name>
    <dbReference type="NCBI Taxonomy" id="3019891"/>
    <lineage>
        <taxon>Bacteria</taxon>
        <taxon>Bacillati</taxon>
        <taxon>Actinomycetota</taxon>
        <taxon>Actinomycetes</taxon>
        <taxon>Pseudonocardiales</taxon>
        <taxon>Pseudonocardiaceae</taxon>
        <taxon>Actinomycetospora</taxon>
    </lineage>
</organism>
<keyword evidence="2" id="KW-1185">Reference proteome</keyword>
<evidence type="ECO:0000313" key="2">
    <source>
        <dbReference type="Proteomes" id="UP001300763"/>
    </source>
</evidence>
<dbReference type="Proteomes" id="UP001300763">
    <property type="component" value="Unassembled WGS sequence"/>
</dbReference>
<protein>
    <submittedName>
        <fullName evidence="1">Uncharacterized protein</fullName>
    </submittedName>
</protein>
<dbReference type="RefSeq" id="WP_274199237.1">
    <property type="nucleotide sequence ID" value="NZ_JAQZAO010000002.1"/>
</dbReference>
<comment type="caution">
    <text evidence="1">The sequence shown here is derived from an EMBL/GenBank/DDBJ whole genome shotgun (WGS) entry which is preliminary data.</text>
</comment>
<evidence type="ECO:0000313" key="1">
    <source>
        <dbReference type="EMBL" id="MDD7964691.1"/>
    </source>
</evidence>
<accession>A0ABT5SPC3</accession>
<dbReference type="EMBL" id="JAQZAO010000002">
    <property type="protein sequence ID" value="MDD7964691.1"/>
    <property type="molecule type" value="Genomic_DNA"/>
</dbReference>
<sequence length="281" mass="29542">MSAGTAVDQVTLARAAMLRHPDGSLTGTAAAVLWGAGAAVADVTTTTELSGLTEVLVPGAGIRSRGDLDVRRAALPQDEVVTWPDGSDGAVLRLTSPARTVLEVARRLPTVEAVVVADALARRCGLGGADVVALADRHTGERGMARVRAAAALMNPRTDTPRRTRVRLGVLSARLPTPVVGAVVTVAATEEVVAELDLAWPGTRGGVLVDRDPADAWSRAGALLDHGWEVVSLGAGGEQPVAQVVERIVAFSARLDRLRWRDVPDMRGRLPRRPSAPRLWV</sequence>
<gene>
    <name evidence="1" type="ORF">PGB27_04950</name>
</gene>